<keyword evidence="3" id="KW-1185">Reference proteome</keyword>
<dbReference type="Proteomes" id="UP001141327">
    <property type="component" value="Unassembled WGS sequence"/>
</dbReference>
<feature type="compositionally biased region" description="Basic residues" evidence="1">
    <location>
        <begin position="621"/>
        <end position="638"/>
    </location>
</feature>
<evidence type="ECO:0000313" key="3">
    <source>
        <dbReference type="Proteomes" id="UP001141327"/>
    </source>
</evidence>
<feature type="compositionally biased region" description="Pro residues" evidence="1">
    <location>
        <begin position="109"/>
        <end position="120"/>
    </location>
</feature>
<dbReference type="EMBL" id="JAPMOS010000014">
    <property type="protein sequence ID" value="KAJ4460293.1"/>
    <property type="molecule type" value="Genomic_DNA"/>
</dbReference>
<organism evidence="2 3">
    <name type="scientific">Paratrimastix pyriformis</name>
    <dbReference type="NCBI Taxonomy" id="342808"/>
    <lineage>
        <taxon>Eukaryota</taxon>
        <taxon>Metamonada</taxon>
        <taxon>Preaxostyla</taxon>
        <taxon>Paratrimastigidae</taxon>
        <taxon>Paratrimastix</taxon>
    </lineage>
</organism>
<feature type="region of interest" description="Disordered" evidence="1">
    <location>
        <begin position="378"/>
        <end position="419"/>
    </location>
</feature>
<protein>
    <submittedName>
        <fullName evidence="2">Uncharacterized protein</fullName>
    </submittedName>
</protein>
<feature type="compositionally biased region" description="Low complexity" evidence="1">
    <location>
        <begin position="246"/>
        <end position="268"/>
    </location>
</feature>
<feature type="region of interest" description="Disordered" evidence="1">
    <location>
        <begin position="200"/>
        <end position="268"/>
    </location>
</feature>
<feature type="compositionally biased region" description="Pro residues" evidence="1">
    <location>
        <begin position="209"/>
        <end position="235"/>
    </location>
</feature>
<evidence type="ECO:0000256" key="1">
    <source>
        <dbReference type="SAM" id="MobiDB-lite"/>
    </source>
</evidence>
<accession>A0ABQ8UPT2</accession>
<feature type="compositionally biased region" description="Low complexity" evidence="1">
    <location>
        <begin position="378"/>
        <end position="389"/>
    </location>
</feature>
<name>A0ABQ8UPT2_9EUKA</name>
<evidence type="ECO:0000313" key="2">
    <source>
        <dbReference type="EMBL" id="KAJ4460293.1"/>
    </source>
</evidence>
<reference evidence="2" key="1">
    <citation type="journal article" date="2022" name="bioRxiv">
        <title>Genomics of Preaxostyla Flagellates Illuminates Evolutionary Transitions and the Path Towards Mitochondrial Loss.</title>
        <authorList>
            <person name="Novak L.V.F."/>
            <person name="Treitli S.C."/>
            <person name="Pyrih J."/>
            <person name="Halakuc P."/>
            <person name="Pipaliya S.V."/>
            <person name="Vacek V."/>
            <person name="Brzon O."/>
            <person name="Soukal P."/>
            <person name="Eme L."/>
            <person name="Dacks J.B."/>
            <person name="Karnkowska A."/>
            <person name="Elias M."/>
            <person name="Hampl V."/>
        </authorList>
    </citation>
    <scope>NUCLEOTIDE SEQUENCE</scope>
    <source>
        <strain evidence="2">RCP-MX</strain>
    </source>
</reference>
<gene>
    <name evidence="2" type="ORF">PAPYR_3700</name>
</gene>
<comment type="caution">
    <text evidence="2">The sequence shown here is derived from an EMBL/GenBank/DDBJ whole genome shotgun (WGS) entry which is preliminary data.</text>
</comment>
<feature type="region of interest" description="Disordered" evidence="1">
    <location>
        <begin position="99"/>
        <end position="143"/>
    </location>
</feature>
<sequence length="811" mass="83316">MSQLSNEVEQYFADLNFQRHAEAKFVLDAYPLVNVIISLQTLVFRAADLLIVSVPPSALQQLVSQLRAACAPPVPPQIIPVQRPVLCVGRVRVPLLGVTGPPEKSAAPTQPPQLSPPSPPGAGGGGWRPPRQATDSGKENAKDAKMGKLSIPALQRLGFPAATAAGSGETIPSSKPSEGESENCLVVGALEGLITHRRSLPRPIYAPRNPSPPPMVGSPRPSPTIDQPPPPPPSPPEKRGPSHAHQQQPLATVTLTQQPQQTLTGSQQAQALAQARAQQASQKQQQQQATIMRRVLSANSKGLEAALLGSPHTDDDAPMGFVSHPRASLPRLPPLPSLPTGALGVGLYGRGPAPTSSAFSGAGNSSALFSATGGTLTPTTPLTAGSSFPSTPPTPVTALWAPPSPTAAGTPSAANRSGAGSLWSANATGVRTLGHLGGSTTSLALAEGLPAGPAGVSTRALLSGSSSVQSSVSGAPPAATSLNLAATLAAAHLGVEDTSPPLPASLASPPHFSSGGAGVWVQPQLSASTTPLGDAAPPNQPPAVRPLLLSRGSGAAPMSAGPTAGAETPAEGDGPAARAVPPPLPIPTARPDDPPSAPASAPGGPVLPSLVAVPRAPTARQRSRSRSRSPSPHAHRRAAVAPLPPLPPSHGAPVVCCTAAGMIRRRAVRLFEPLSPLVVLPKPSPMGALHAASDLGSRLPERVLDSRLLRLTLPPEADPESSFLWGLVETMERLAHRIYGHHRAIRGTCPPWTEAARLLSEELFGSEQGCLGPEALPTGWVPEAPALIRREGDLVPLFLERFLGRLRAWLV</sequence>
<proteinExistence type="predicted"/>
<feature type="region of interest" description="Disordered" evidence="1">
    <location>
        <begin position="528"/>
        <end position="647"/>
    </location>
</feature>